<dbReference type="Proteomes" id="UP000236544">
    <property type="component" value="Unassembled WGS sequence"/>
</dbReference>
<name>A0A0P1KRV1_9SACH</name>
<feature type="domain" description="5'-3' DNA helicase ZGRF1-like N-terminal" evidence="2">
    <location>
        <begin position="11"/>
        <end position="100"/>
    </location>
</feature>
<evidence type="ECO:0000313" key="3">
    <source>
        <dbReference type="EMBL" id="CUS22692.1"/>
    </source>
</evidence>
<feature type="compositionally biased region" description="Polar residues" evidence="1">
    <location>
        <begin position="120"/>
        <end position="130"/>
    </location>
</feature>
<dbReference type="OrthoDB" id="6513042at2759"/>
<gene>
    <name evidence="3" type="ORF">LAQU0_S06e03862g</name>
</gene>
<keyword evidence="4" id="KW-1185">Reference proteome</keyword>
<dbReference type="AlphaFoldDB" id="A0A0P1KRV1"/>
<dbReference type="InterPro" id="IPR018838">
    <property type="entry name" value="ZGRF1-like_N"/>
</dbReference>
<evidence type="ECO:0000313" key="4">
    <source>
        <dbReference type="Proteomes" id="UP000236544"/>
    </source>
</evidence>
<dbReference type="Pfam" id="PF10382">
    <property type="entry name" value="ZGRF1-like_N"/>
    <property type="match status" value="1"/>
</dbReference>
<evidence type="ECO:0000259" key="2">
    <source>
        <dbReference type="Pfam" id="PF10382"/>
    </source>
</evidence>
<feature type="region of interest" description="Disordered" evidence="1">
    <location>
        <begin position="119"/>
        <end position="154"/>
    </location>
</feature>
<dbReference type="EMBL" id="LN890530">
    <property type="protein sequence ID" value="CUS22692.1"/>
    <property type="molecule type" value="Genomic_DNA"/>
</dbReference>
<feature type="region of interest" description="Disordered" evidence="1">
    <location>
        <begin position="236"/>
        <end position="262"/>
    </location>
</feature>
<organism evidence="3 4">
    <name type="scientific">Lachancea quebecensis</name>
    <dbReference type="NCBI Taxonomy" id="1654605"/>
    <lineage>
        <taxon>Eukaryota</taxon>
        <taxon>Fungi</taxon>
        <taxon>Dikarya</taxon>
        <taxon>Ascomycota</taxon>
        <taxon>Saccharomycotina</taxon>
        <taxon>Saccharomycetes</taxon>
        <taxon>Saccharomycetales</taxon>
        <taxon>Saccharomycetaceae</taxon>
        <taxon>Lachancea</taxon>
    </lineage>
</organism>
<evidence type="ECO:0000256" key="1">
    <source>
        <dbReference type="SAM" id="MobiDB-lite"/>
    </source>
</evidence>
<feature type="compositionally biased region" description="Polar residues" evidence="1">
    <location>
        <begin position="237"/>
        <end position="252"/>
    </location>
</feature>
<proteinExistence type="predicted"/>
<accession>A0A0P1KRV1</accession>
<reference evidence="4" key="1">
    <citation type="submission" date="2015-10" db="EMBL/GenBank/DDBJ databases">
        <authorList>
            <person name="Devillers H."/>
        </authorList>
    </citation>
    <scope>NUCLEOTIDE SEQUENCE [LARGE SCALE GENOMIC DNA]</scope>
</reference>
<sequence>MLSRTSQKSHVKEYYCQYTDQLLKKHKTWHDGRLKFFELNKKFQLFTVDDNVLLGSGFVTNIRRLERILSESNFGKEEHKIFSQFLVIVDCLEREYDRDIGALASEGLTPYNVKIHPGTALTSNPSNQNIKLRRKPPRPSSHQDALALRFNTPFRRPRMAPREISAASMNAAPKKRQLKQPQLLKSDMRAAAEPTEKQSVSLALHASKMGCGQLQQRTSRRQKAAVIAPGIPAGSVESGNSGSLSPRLSTVPTPVKAHPQPIAQRRSMSTFRINKKKTTIYHEPIVL</sequence>
<protein>
    <submittedName>
        <fullName evidence="3">LAQU0S06e03862g1_1</fullName>
    </submittedName>
</protein>